<name>K2N906_9HYPH</name>
<dbReference type="OrthoDB" id="8030560at2"/>
<dbReference type="EMBL" id="AMSI01000002">
    <property type="protein sequence ID" value="EKF43978.1"/>
    <property type="molecule type" value="Genomic_DNA"/>
</dbReference>
<reference evidence="1 2" key="1">
    <citation type="journal article" date="2012" name="J. Bacteriol.">
        <title>Genome Sequence of Nitratireductor indicus Type Strain C115.</title>
        <authorList>
            <person name="Lai Q."/>
            <person name="Li G."/>
            <person name="Yu Z."/>
            <person name="Shao Z."/>
        </authorList>
    </citation>
    <scope>NUCLEOTIDE SEQUENCE [LARGE SCALE GENOMIC DNA]</scope>
    <source>
        <strain evidence="1 2">C115</strain>
    </source>
</reference>
<protein>
    <submittedName>
        <fullName evidence="1">Uncharacterized protein</fullName>
    </submittedName>
</protein>
<comment type="caution">
    <text evidence="1">The sequence shown here is derived from an EMBL/GenBank/DDBJ whole genome shotgun (WGS) entry which is preliminary data.</text>
</comment>
<evidence type="ECO:0000313" key="2">
    <source>
        <dbReference type="Proteomes" id="UP000007374"/>
    </source>
</evidence>
<organism evidence="1 2">
    <name type="scientific">Nitratireductor indicus C115</name>
    <dbReference type="NCBI Taxonomy" id="1231190"/>
    <lineage>
        <taxon>Bacteria</taxon>
        <taxon>Pseudomonadati</taxon>
        <taxon>Pseudomonadota</taxon>
        <taxon>Alphaproteobacteria</taxon>
        <taxon>Hyphomicrobiales</taxon>
        <taxon>Phyllobacteriaceae</taxon>
        <taxon>Nitratireductor</taxon>
    </lineage>
</organism>
<keyword evidence="2" id="KW-1185">Reference proteome</keyword>
<gene>
    <name evidence="1" type="ORF">NA8A_04180</name>
</gene>
<sequence length="138" mass="14335">MAENAWRGERSLTLPDAEPVIVQASLDHIARLMAETKTDTLDGLQEVLFARRPETLRAALAILLGAGNADALWPKVNGASGLTAVYVAISGAVSGLTPAEEDDAKKAQAESERELQAMALGLLARAIGQSSVSPSGNG</sequence>
<dbReference type="STRING" id="721133.SAMN05216176_101479"/>
<accession>K2N906</accession>
<dbReference type="RefSeq" id="WP_009756112.1">
    <property type="nucleotide sequence ID" value="NZ_AMSI01000002.1"/>
</dbReference>
<dbReference type="AlphaFoldDB" id="K2N906"/>
<dbReference type="Proteomes" id="UP000007374">
    <property type="component" value="Unassembled WGS sequence"/>
</dbReference>
<dbReference type="PATRIC" id="fig|1231190.3.peg.874"/>
<evidence type="ECO:0000313" key="1">
    <source>
        <dbReference type="EMBL" id="EKF43978.1"/>
    </source>
</evidence>
<proteinExistence type="predicted"/>